<dbReference type="AlphaFoldDB" id="A0A8X6RIC5"/>
<protein>
    <submittedName>
        <fullName evidence="1">Uncharacterized protein</fullName>
    </submittedName>
</protein>
<reference evidence="1" key="1">
    <citation type="submission" date="2020-08" db="EMBL/GenBank/DDBJ databases">
        <title>Multicomponent nature underlies the extraordinary mechanical properties of spider dragline silk.</title>
        <authorList>
            <person name="Kono N."/>
            <person name="Nakamura H."/>
            <person name="Mori M."/>
            <person name="Yoshida Y."/>
            <person name="Ohtoshi R."/>
            <person name="Malay A.D."/>
            <person name="Moran D.A.P."/>
            <person name="Tomita M."/>
            <person name="Numata K."/>
            <person name="Arakawa K."/>
        </authorList>
    </citation>
    <scope>NUCLEOTIDE SEQUENCE</scope>
</reference>
<keyword evidence="2" id="KW-1185">Reference proteome</keyword>
<name>A0A8X6RIC5_TRICX</name>
<dbReference type="Proteomes" id="UP000887159">
    <property type="component" value="Unassembled WGS sequence"/>
</dbReference>
<dbReference type="EMBL" id="BMAU01021171">
    <property type="protein sequence ID" value="GFX93097.1"/>
    <property type="molecule type" value="Genomic_DNA"/>
</dbReference>
<accession>A0A8X6RIC5</accession>
<organism evidence="1 2">
    <name type="scientific">Trichonephila clavipes</name>
    <name type="common">Golden silk orbweaver</name>
    <name type="synonym">Nephila clavipes</name>
    <dbReference type="NCBI Taxonomy" id="2585209"/>
    <lineage>
        <taxon>Eukaryota</taxon>
        <taxon>Metazoa</taxon>
        <taxon>Ecdysozoa</taxon>
        <taxon>Arthropoda</taxon>
        <taxon>Chelicerata</taxon>
        <taxon>Arachnida</taxon>
        <taxon>Araneae</taxon>
        <taxon>Araneomorphae</taxon>
        <taxon>Entelegynae</taxon>
        <taxon>Araneoidea</taxon>
        <taxon>Nephilidae</taxon>
        <taxon>Trichonephila</taxon>
    </lineage>
</organism>
<evidence type="ECO:0000313" key="2">
    <source>
        <dbReference type="Proteomes" id="UP000887159"/>
    </source>
</evidence>
<comment type="caution">
    <text evidence="1">The sequence shown here is derived from an EMBL/GenBank/DDBJ whole genome shotgun (WGS) entry which is preliminary data.</text>
</comment>
<gene>
    <name evidence="1" type="ORF">TNCV_140411</name>
</gene>
<proteinExistence type="predicted"/>
<sequence length="82" mass="9050">MSGFDWMMGRLARSHASHSCLLPAWMIYGTCRGGDVITGVEESDDGCSCRRRWSSLLKSVAREDALRLAETVSEKTSLLAVQ</sequence>
<evidence type="ECO:0000313" key="1">
    <source>
        <dbReference type="EMBL" id="GFX93097.1"/>
    </source>
</evidence>